<dbReference type="EMBL" id="QLMD01000001">
    <property type="protein sequence ID" value="RAK01772.1"/>
    <property type="molecule type" value="Genomic_DNA"/>
</dbReference>
<evidence type="ECO:0000313" key="5">
    <source>
        <dbReference type="Proteomes" id="UP000287865"/>
    </source>
</evidence>
<accession>A0A327X7Z0</accession>
<sequence>MSSNLVSDNSTSQGRSAQNSRVKTGPAMFRERQSYAANEQRLANLRESPREEMYRVNRDQIQRIGPPPPKINATSAADQNGVNQPRGVGPVGNLIDAWA</sequence>
<evidence type="ECO:0000256" key="1">
    <source>
        <dbReference type="SAM" id="MobiDB-lite"/>
    </source>
</evidence>
<gene>
    <name evidence="2" type="ORF">B0I24_101402</name>
    <name evidence="3" type="ORF">CWE07_01940</name>
</gene>
<organism evidence="2 4">
    <name type="scientific">Aliidiomarina maris</name>
    <dbReference type="NCBI Taxonomy" id="531312"/>
    <lineage>
        <taxon>Bacteria</taxon>
        <taxon>Pseudomonadati</taxon>
        <taxon>Pseudomonadota</taxon>
        <taxon>Gammaproteobacteria</taxon>
        <taxon>Alteromonadales</taxon>
        <taxon>Idiomarinaceae</taxon>
        <taxon>Aliidiomarina</taxon>
    </lineage>
</organism>
<proteinExistence type="predicted"/>
<protein>
    <submittedName>
        <fullName evidence="2">Uncharacterized protein</fullName>
    </submittedName>
</protein>
<dbReference type="EMBL" id="PIPK01000001">
    <property type="protein sequence ID" value="RUO28586.1"/>
    <property type="molecule type" value="Genomic_DNA"/>
</dbReference>
<dbReference type="AlphaFoldDB" id="A0A327X7Z0"/>
<evidence type="ECO:0000313" key="4">
    <source>
        <dbReference type="Proteomes" id="UP000249203"/>
    </source>
</evidence>
<dbReference type="Proteomes" id="UP000287865">
    <property type="component" value="Unassembled WGS sequence"/>
</dbReference>
<comment type="caution">
    <text evidence="2">The sequence shown here is derived from an EMBL/GenBank/DDBJ whole genome shotgun (WGS) entry which is preliminary data.</text>
</comment>
<dbReference type="OrthoDB" id="6402400at2"/>
<dbReference type="Proteomes" id="UP000249203">
    <property type="component" value="Unassembled WGS sequence"/>
</dbReference>
<reference evidence="2 4" key="2">
    <citation type="submission" date="2018-06" db="EMBL/GenBank/DDBJ databases">
        <title>Genomic Encyclopedia of Type Strains, Phase III (KMG-III): the genomes of soil and plant-associated and newly described type strains.</title>
        <authorList>
            <person name="Whitman W."/>
        </authorList>
    </citation>
    <scope>NUCLEOTIDE SEQUENCE [LARGE SCALE GENOMIC DNA]</scope>
    <source>
        <strain evidence="2 4">CGMCC 1.15366</strain>
    </source>
</reference>
<keyword evidence="5" id="KW-1185">Reference proteome</keyword>
<feature type="region of interest" description="Disordered" evidence="1">
    <location>
        <begin position="1"/>
        <end position="99"/>
    </location>
</feature>
<reference evidence="3 5" key="1">
    <citation type="journal article" date="2018" name="Front. Microbiol.">
        <title>Genome-Based Analysis Reveals the Taxonomy and Diversity of the Family Idiomarinaceae.</title>
        <authorList>
            <person name="Liu Y."/>
            <person name="Lai Q."/>
            <person name="Shao Z."/>
        </authorList>
    </citation>
    <scope>NUCLEOTIDE SEQUENCE [LARGE SCALE GENOMIC DNA]</scope>
    <source>
        <strain evidence="3 5">CF12-14</strain>
    </source>
</reference>
<dbReference type="RefSeq" id="WP_111568241.1">
    <property type="nucleotide sequence ID" value="NZ_PIPK01000001.1"/>
</dbReference>
<feature type="compositionally biased region" description="Polar residues" evidence="1">
    <location>
        <begin position="72"/>
        <end position="83"/>
    </location>
</feature>
<evidence type="ECO:0000313" key="2">
    <source>
        <dbReference type="EMBL" id="RAK01772.1"/>
    </source>
</evidence>
<feature type="compositionally biased region" description="Basic and acidic residues" evidence="1">
    <location>
        <begin position="47"/>
        <end position="61"/>
    </location>
</feature>
<feature type="compositionally biased region" description="Polar residues" evidence="1">
    <location>
        <begin position="1"/>
        <end position="22"/>
    </location>
</feature>
<name>A0A327X7Z0_9GAMM</name>
<evidence type="ECO:0000313" key="3">
    <source>
        <dbReference type="EMBL" id="RUO28586.1"/>
    </source>
</evidence>